<evidence type="ECO:0000313" key="7">
    <source>
        <dbReference type="Proteomes" id="UP000431744"/>
    </source>
</evidence>
<comment type="subcellular location">
    <subcellularLocation>
        <location evidence="1">Periplasm</location>
    </subcellularLocation>
</comment>
<keyword evidence="3 4" id="KW-0732">Signal</keyword>
<dbReference type="GO" id="GO:0042597">
    <property type="term" value="C:periplasmic space"/>
    <property type="evidence" value="ECO:0007669"/>
    <property type="project" value="UniProtKB-SubCell"/>
</dbReference>
<feature type="chain" id="PRO_5039649523" evidence="4">
    <location>
        <begin position="29"/>
        <end position="329"/>
    </location>
</feature>
<evidence type="ECO:0000256" key="1">
    <source>
        <dbReference type="ARBA" id="ARBA00004418"/>
    </source>
</evidence>
<dbReference type="AlphaFoldDB" id="A0A6H9WN57"/>
<evidence type="ECO:0000313" key="6">
    <source>
        <dbReference type="EMBL" id="KAB1648066.1"/>
    </source>
</evidence>
<proteinExistence type="inferred from homology"/>
<evidence type="ECO:0000256" key="2">
    <source>
        <dbReference type="ARBA" id="ARBA00010742"/>
    </source>
</evidence>
<protein>
    <submittedName>
        <fullName evidence="6">ABC transporter substrate-binding protein</fullName>
    </submittedName>
</protein>
<feature type="domain" description="SsuA/THI5-like" evidence="5">
    <location>
        <begin position="54"/>
        <end position="271"/>
    </location>
</feature>
<dbReference type="PANTHER" id="PTHR30024">
    <property type="entry name" value="ALIPHATIC SULFONATES-BINDING PROTEIN-RELATED"/>
    <property type="match status" value="1"/>
</dbReference>
<organism evidence="6 7">
    <name type="scientific">Pseudoclavibacter endophyticus</name>
    <dbReference type="NCBI Taxonomy" id="1778590"/>
    <lineage>
        <taxon>Bacteria</taxon>
        <taxon>Bacillati</taxon>
        <taxon>Actinomycetota</taxon>
        <taxon>Actinomycetes</taxon>
        <taxon>Micrococcales</taxon>
        <taxon>Microbacteriaceae</taxon>
        <taxon>Pseudoclavibacter</taxon>
    </lineage>
</organism>
<comment type="caution">
    <text evidence="6">The sequence shown here is derived from an EMBL/GenBank/DDBJ whole genome shotgun (WGS) entry which is preliminary data.</text>
</comment>
<evidence type="ECO:0000259" key="5">
    <source>
        <dbReference type="Pfam" id="PF09084"/>
    </source>
</evidence>
<dbReference type="Proteomes" id="UP000431744">
    <property type="component" value="Unassembled WGS sequence"/>
</dbReference>
<reference evidence="6 7" key="1">
    <citation type="submission" date="2019-09" db="EMBL/GenBank/DDBJ databases">
        <title>Phylogeny of genus Pseudoclavibacter and closely related genus.</title>
        <authorList>
            <person name="Li Y."/>
        </authorList>
    </citation>
    <scope>NUCLEOTIDE SEQUENCE [LARGE SCALE GENOMIC DNA]</scope>
    <source>
        <strain evidence="6 7">EGI 60007</strain>
    </source>
</reference>
<feature type="signal peptide" evidence="4">
    <location>
        <begin position="1"/>
        <end position="28"/>
    </location>
</feature>
<dbReference type="Pfam" id="PF09084">
    <property type="entry name" value="NMT1"/>
    <property type="match status" value="1"/>
</dbReference>
<gene>
    <name evidence="6" type="ORF">F8O04_10060</name>
</gene>
<sequence length="329" mass="34448">MSWNAKKHRLTTAGALVALTALVMTGCAGDGGDAGEGGDGTVEITAGVAASQSSTALLLGVEQGFFEEEGLDVTIDYSATGSGAISQLINGQMHVALGAVSPAISAVAEGIPVQIVSGSVNDREDPAGTQYQTMVAGDSDIETFSDLEGKTVAVNSLSCCWEFWLREAVEKDGGDPDAVQLVQLPFADAVTALRQGEVDAISTAQPFATSLRQDGFRDIGDSAAVAFDNPEAGFTVFYMSEQFIADNPGIVERWRAALERSSEYANEHPEETRAQIVEQTGVDAELMESAPLPLYSAEIDVASVEAEAGFLEKYGVLDSAPEIDEIVAP</sequence>
<accession>A0A6H9WN57</accession>
<dbReference type="Gene3D" id="3.40.190.10">
    <property type="entry name" value="Periplasmic binding protein-like II"/>
    <property type="match status" value="2"/>
</dbReference>
<dbReference type="PANTHER" id="PTHR30024:SF47">
    <property type="entry name" value="TAURINE-BINDING PERIPLASMIC PROTEIN"/>
    <property type="match status" value="1"/>
</dbReference>
<dbReference type="EMBL" id="WBJY01000002">
    <property type="protein sequence ID" value="KAB1648066.1"/>
    <property type="molecule type" value="Genomic_DNA"/>
</dbReference>
<dbReference type="InterPro" id="IPR015168">
    <property type="entry name" value="SsuA/THI5"/>
</dbReference>
<dbReference type="OrthoDB" id="7808807at2"/>
<dbReference type="SUPFAM" id="SSF53850">
    <property type="entry name" value="Periplasmic binding protein-like II"/>
    <property type="match status" value="1"/>
</dbReference>
<comment type="similarity">
    <text evidence="2">Belongs to the bacterial solute-binding protein SsuA/TauA family.</text>
</comment>
<name>A0A6H9WN57_9MICO</name>
<dbReference type="PROSITE" id="PS51257">
    <property type="entry name" value="PROKAR_LIPOPROTEIN"/>
    <property type="match status" value="1"/>
</dbReference>
<evidence type="ECO:0000256" key="3">
    <source>
        <dbReference type="ARBA" id="ARBA00022729"/>
    </source>
</evidence>
<evidence type="ECO:0000256" key="4">
    <source>
        <dbReference type="SAM" id="SignalP"/>
    </source>
</evidence>
<keyword evidence="7" id="KW-1185">Reference proteome</keyword>